<dbReference type="UniPathway" id="UPA00070">
    <property type="reaction ID" value="UER00119"/>
</dbReference>
<dbReference type="EMBL" id="PVTY01000004">
    <property type="protein sequence ID" value="PRZ17832.1"/>
    <property type="molecule type" value="Genomic_DNA"/>
</dbReference>
<evidence type="ECO:0000256" key="1">
    <source>
        <dbReference type="ARBA" id="ARBA00004889"/>
    </source>
</evidence>
<dbReference type="Gene3D" id="3.40.50.2020">
    <property type="match status" value="1"/>
</dbReference>
<comment type="similarity">
    <text evidence="7">Belongs to the purine/pyrimidine phosphoribosyltransferase family. PyrE subfamily.</text>
</comment>
<feature type="binding site" evidence="7">
    <location>
        <position position="173"/>
    </location>
    <ligand>
        <name>orotate</name>
        <dbReference type="ChEBI" id="CHEBI:30839"/>
    </ligand>
</feature>
<dbReference type="OrthoDB" id="1493031at2"/>
<feature type="binding site" evidence="7">
    <location>
        <position position="115"/>
    </location>
    <ligand>
        <name>5-phospho-alpha-D-ribose 1-diphosphate</name>
        <dbReference type="ChEBI" id="CHEBI:58017"/>
        <note>ligand shared between dimeric partners</note>
    </ligand>
</feature>
<comment type="catalytic activity">
    <reaction evidence="7">
        <text>orotidine 5'-phosphate + diphosphate = orotate + 5-phospho-alpha-D-ribose 1-diphosphate</text>
        <dbReference type="Rhea" id="RHEA:10380"/>
        <dbReference type="ChEBI" id="CHEBI:30839"/>
        <dbReference type="ChEBI" id="CHEBI:33019"/>
        <dbReference type="ChEBI" id="CHEBI:57538"/>
        <dbReference type="ChEBI" id="CHEBI:58017"/>
        <dbReference type="EC" id="2.4.2.10"/>
    </reaction>
</comment>
<sequence length="201" mass="20797">MTETAAGSPQHAPQTHDPAADRQRLKELIGELAVVRGKVTLSSGKEADYYIDLRRITLQHEAAPLVGRVIRTLLADAGIDYVAAGGLTMGADPVGTAVMHAAAQDGTATDAFVVRKAQKSHGMGRQVEGPSVEGQKVVVLEDTSTTGGSALTAVEAVQAAGGIVQAVAVIVDRDTGAKEHIEATAGVPYLFAYSKNDLGLD</sequence>
<dbReference type="SUPFAM" id="SSF53271">
    <property type="entry name" value="PRTase-like"/>
    <property type="match status" value="1"/>
</dbReference>
<evidence type="ECO:0000256" key="3">
    <source>
        <dbReference type="ARBA" id="ARBA00022676"/>
    </source>
</evidence>
<dbReference type="GO" id="GO:0019856">
    <property type="term" value="P:pyrimidine nucleobase biosynthetic process"/>
    <property type="evidence" value="ECO:0007669"/>
    <property type="project" value="TreeGrafter"/>
</dbReference>
<keyword evidence="10" id="KW-1185">Reference proteome</keyword>
<comment type="subunit">
    <text evidence="7">Homodimer.</text>
</comment>
<evidence type="ECO:0000313" key="10">
    <source>
        <dbReference type="Proteomes" id="UP000238217"/>
    </source>
</evidence>
<protein>
    <recommendedName>
        <fullName evidence="2 7">Orotate phosphoribosyltransferase</fullName>
        <shortName evidence="7">OPRT</shortName>
        <shortName evidence="7">OPRTase</shortName>
        <ecNumber evidence="2 7">2.4.2.10</ecNumber>
    </recommendedName>
</protein>
<dbReference type="HAMAP" id="MF_01208">
    <property type="entry name" value="PyrE"/>
    <property type="match status" value="1"/>
</dbReference>
<accession>A0A2T0YQZ1</accession>
<dbReference type="NCBIfam" id="TIGR00336">
    <property type="entry name" value="pyrE"/>
    <property type="match status" value="1"/>
</dbReference>
<feature type="binding site" description="in other chain" evidence="7">
    <location>
        <begin position="141"/>
        <end position="149"/>
    </location>
    <ligand>
        <name>5-phospho-alpha-D-ribose 1-diphosphate</name>
        <dbReference type="ChEBI" id="CHEBI:58017"/>
        <note>ligand shared between dimeric partners</note>
    </ligand>
</feature>
<dbReference type="CDD" id="cd06223">
    <property type="entry name" value="PRTases_typeI"/>
    <property type="match status" value="1"/>
</dbReference>
<dbReference type="InterPro" id="IPR004467">
    <property type="entry name" value="Or_phspho_trans_dom"/>
</dbReference>
<evidence type="ECO:0000313" key="9">
    <source>
        <dbReference type="EMBL" id="PRZ17832.1"/>
    </source>
</evidence>
<dbReference type="GO" id="GO:0000287">
    <property type="term" value="F:magnesium ion binding"/>
    <property type="evidence" value="ECO:0007669"/>
    <property type="project" value="UniProtKB-UniRule"/>
</dbReference>
<comment type="pathway">
    <text evidence="1 7">Pyrimidine metabolism; UMP biosynthesis via de novo pathway; UMP from orotate: step 1/2.</text>
</comment>
<keyword evidence="3 7" id="KW-0328">Glycosyltransferase</keyword>
<dbReference type="EC" id="2.4.2.10" evidence="2 7"/>
<keyword evidence="5 7" id="KW-0460">Magnesium</keyword>
<dbReference type="FunFam" id="3.40.50.2020:FF:000029">
    <property type="entry name" value="Orotate phosphoribosyltransferase"/>
    <property type="match status" value="1"/>
</dbReference>
<feature type="binding site" description="in other chain" evidence="7">
    <location>
        <position position="116"/>
    </location>
    <ligand>
        <name>5-phospho-alpha-D-ribose 1-diphosphate</name>
        <dbReference type="ChEBI" id="CHEBI:58017"/>
        <note>ligand shared between dimeric partners</note>
    </ligand>
</feature>
<feature type="compositionally biased region" description="Polar residues" evidence="8">
    <location>
        <begin position="1"/>
        <end position="13"/>
    </location>
</feature>
<dbReference type="GO" id="GO:0044205">
    <property type="term" value="P:'de novo' UMP biosynthetic process"/>
    <property type="evidence" value="ECO:0007669"/>
    <property type="project" value="UniProtKB-UniRule"/>
</dbReference>
<comment type="function">
    <text evidence="7">Catalyzes the transfer of a ribosyl phosphate group from 5-phosphoribose 1-diphosphate to orotate, leading to the formation of orotidine monophosphate (OMP).</text>
</comment>
<organism evidence="9 10">
    <name type="scientific">Nesterenkonia sandarakina</name>
    <dbReference type="NCBI Taxonomy" id="272918"/>
    <lineage>
        <taxon>Bacteria</taxon>
        <taxon>Bacillati</taxon>
        <taxon>Actinomycetota</taxon>
        <taxon>Actinomycetes</taxon>
        <taxon>Micrococcales</taxon>
        <taxon>Micrococcaceae</taxon>
        <taxon>Nesterenkonia</taxon>
    </lineage>
</organism>
<dbReference type="InterPro" id="IPR029057">
    <property type="entry name" value="PRTase-like"/>
</dbReference>
<dbReference type="RefSeq" id="WP_106122300.1">
    <property type="nucleotide sequence ID" value="NZ_PVTY01000004.1"/>
</dbReference>
<feature type="binding site" evidence="7">
    <location>
        <position position="121"/>
    </location>
    <ligand>
        <name>5-phospho-alpha-D-ribose 1-diphosphate</name>
        <dbReference type="ChEBI" id="CHEBI:58017"/>
        <note>ligand shared between dimeric partners</note>
    </ligand>
</feature>
<reference evidence="9 10" key="1">
    <citation type="submission" date="2018-03" db="EMBL/GenBank/DDBJ databases">
        <title>Comparative analysis of microorganisms from saline springs in Andes Mountain Range, Colombia.</title>
        <authorList>
            <person name="Rubin E."/>
        </authorList>
    </citation>
    <scope>NUCLEOTIDE SEQUENCE [LARGE SCALE GENOMIC DNA]</scope>
    <source>
        <strain evidence="9 10">CG 35</strain>
    </source>
</reference>
<keyword evidence="4 7" id="KW-0808">Transferase</keyword>
<feature type="binding site" evidence="7">
    <location>
        <position position="119"/>
    </location>
    <ligand>
        <name>5-phospho-alpha-D-ribose 1-diphosphate</name>
        <dbReference type="ChEBI" id="CHEBI:58017"/>
        <note>ligand shared between dimeric partners</note>
    </ligand>
</feature>
<dbReference type="InterPro" id="IPR000836">
    <property type="entry name" value="PRTase_dom"/>
</dbReference>
<comment type="caution">
    <text evidence="9">The sequence shown here is derived from an EMBL/GenBank/DDBJ whole genome shotgun (WGS) entry which is preliminary data.</text>
</comment>
<dbReference type="Proteomes" id="UP000238217">
    <property type="component" value="Unassembled WGS sequence"/>
</dbReference>
<comment type="caution">
    <text evidence="7">Lacks conserved residue(s) required for the propagation of feature annotation.</text>
</comment>
<gene>
    <name evidence="7" type="primary">pyrE</name>
    <name evidence="9" type="ORF">BCL67_104185</name>
</gene>
<dbReference type="PANTHER" id="PTHR19278:SF9">
    <property type="entry name" value="URIDINE 5'-MONOPHOSPHATE SYNTHASE"/>
    <property type="match status" value="1"/>
</dbReference>
<feature type="binding site" evidence="7">
    <location>
        <position position="145"/>
    </location>
    <ligand>
        <name>orotate</name>
        <dbReference type="ChEBI" id="CHEBI:30839"/>
    </ligand>
</feature>
<dbReference type="PANTHER" id="PTHR19278">
    <property type="entry name" value="OROTATE PHOSPHORIBOSYLTRANSFERASE"/>
    <property type="match status" value="1"/>
</dbReference>
<dbReference type="GO" id="GO:0004588">
    <property type="term" value="F:orotate phosphoribosyltransferase activity"/>
    <property type="evidence" value="ECO:0007669"/>
    <property type="project" value="UniProtKB-UniRule"/>
</dbReference>
<evidence type="ECO:0000256" key="7">
    <source>
        <dbReference type="HAMAP-Rule" id="MF_01208"/>
    </source>
</evidence>
<evidence type="ECO:0000256" key="6">
    <source>
        <dbReference type="ARBA" id="ARBA00022975"/>
    </source>
</evidence>
<evidence type="ECO:0000256" key="2">
    <source>
        <dbReference type="ARBA" id="ARBA00011971"/>
    </source>
</evidence>
<dbReference type="AlphaFoldDB" id="A0A2T0YQZ1"/>
<dbReference type="InterPro" id="IPR023031">
    <property type="entry name" value="OPRT"/>
</dbReference>
<comment type="cofactor">
    <cofactor evidence="7">
        <name>Mg(2+)</name>
        <dbReference type="ChEBI" id="CHEBI:18420"/>
    </cofactor>
</comment>
<name>A0A2T0YQZ1_9MICC</name>
<evidence type="ECO:0000256" key="8">
    <source>
        <dbReference type="SAM" id="MobiDB-lite"/>
    </source>
</evidence>
<evidence type="ECO:0000256" key="4">
    <source>
        <dbReference type="ARBA" id="ARBA00022679"/>
    </source>
</evidence>
<evidence type="ECO:0000256" key="5">
    <source>
        <dbReference type="ARBA" id="ARBA00022842"/>
    </source>
</evidence>
<feature type="region of interest" description="Disordered" evidence="8">
    <location>
        <begin position="1"/>
        <end position="20"/>
    </location>
</feature>
<proteinExistence type="inferred from homology"/>
<keyword evidence="6 7" id="KW-0665">Pyrimidine biosynthesis</keyword>